<organism evidence="2 3">
    <name type="scientific">Candidatus Nitrosocosmicus arcticus</name>
    <dbReference type="NCBI Taxonomy" id="2035267"/>
    <lineage>
        <taxon>Archaea</taxon>
        <taxon>Nitrososphaerota</taxon>
        <taxon>Nitrososphaeria</taxon>
        <taxon>Nitrososphaerales</taxon>
        <taxon>Nitrososphaeraceae</taxon>
        <taxon>Candidatus Nitrosocosmicus</taxon>
    </lineage>
</organism>
<protein>
    <submittedName>
        <fullName evidence="2">Uncharacterized protein</fullName>
    </submittedName>
</protein>
<feature type="transmembrane region" description="Helical" evidence="1">
    <location>
        <begin position="12"/>
        <end position="32"/>
    </location>
</feature>
<accession>A0A557SVL5</accession>
<evidence type="ECO:0000256" key="1">
    <source>
        <dbReference type="SAM" id="Phobius"/>
    </source>
</evidence>
<sequence length="150" mass="16903">MNLDFAHNKVIFIILLSIGFTLAMYWVLSYSISQPNSTSGRLIPEEAYIIILHDVFNQSLDHLRNITFEDLDGKFTAKYVMVKADGTIYQADQETHELGKILGNTAEPLTGGIHYGWEITANNTNYYIDSTSGQMISYPEISNQNQNSDS</sequence>
<dbReference type="Proteomes" id="UP000315289">
    <property type="component" value="Unassembled WGS sequence"/>
</dbReference>
<keyword evidence="1" id="KW-1133">Transmembrane helix</keyword>
<gene>
    <name evidence="2" type="ORF">NARC_60036</name>
</gene>
<name>A0A557SVL5_9ARCH</name>
<comment type="caution">
    <text evidence="2">The sequence shown here is derived from an EMBL/GenBank/DDBJ whole genome shotgun (WGS) entry which is preliminary data.</text>
</comment>
<dbReference type="AlphaFoldDB" id="A0A557SVL5"/>
<keyword evidence="3" id="KW-1185">Reference proteome</keyword>
<evidence type="ECO:0000313" key="2">
    <source>
        <dbReference type="EMBL" id="TVP40649.1"/>
    </source>
</evidence>
<reference evidence="2 3" key="1">
    <citation type="journal article" date="2019" name="Front. Microbiol.">
        <title>Ammonia Oxidation by the Arctic Terrestrial Thaumarchaeote Candidatus Nitrosocosmicus arcticus Is Stimulated by Increasing Temperatures.</title>
        <authorList>
            <person name="Alves R.J.E."/>
            <person name="Kerou M."/>
            <person name="Zappe A."/>
            <person name="Bittner R."/>
            <person name="Abby S.S."/>
            <person name="Schmidt H.A."/>
            <person name="Pfeifer K."/>
            <person name="Schleper C."/>
        </authorList>
    </citation>
    <scope>NUCLEOTIDE SEQUENCE [LARGE SCALE GENOMIC DNA]</scope>
    <source>
        <strain evidence="2 3">Kfb</strain>
    </source>
</reference>
<dbReference type="OrthoDB" id="10776at2157"/>
<keyword evidence="1" id="KW-0812">Transmembrane</keyword>
<dbReference type="RefSeq" id="WP_144730057.1">
    <property type="nucleotide sequence ID" value="NZ_ML675582.1"/>
</dbReference>
<proteinExistence type="predicted"/>
<dbReference type="EMBL" id="VOAH01000006">
    <property type="protein sequence ID" value="TVP40649.1"/>
    <property type="molecule type" value="Genomic_DNA"/>
</dbReference>
<keyword evidence="1" id="KW-0472">Membrane</keyword>
<evidence type="ECO:0000313" key="3">
    <source>
        <dbReference type="Proteomes" id="UP000315289"/>
    </source>
</evidence>